<accession>A0ACB8QB35</accession>
<proteinExistence type="predicted"/>
<dbReference type="Proteomes" id="UP000814128">
    <property type="component" value="Unassembled WGS sequence"/>
</dbReference>
<reference evidence="1" key="2">
    <citation type="journal article" date="2022" name="New Phytol.">
        <title>Evolutionary transition to the ectomycorrhizal habit in the genomes of a hyperdiverse lineage of mushroom-forming fungi.</title>
        <authorList>
            <person name="Looney B."/>
            <person name="Miyauchi S."/>
            <person name="Morin E."/>
            <person name="Drula E."/>
            <person name="Courty P.E."/>
            <person name="Kohler A."/>
            <person name="Kuo A."/>
            <person name="LaButti K."/>
            <person name="Pangilinan J."/>
            <person name="Lipzen A."/>
            <person name="Riley R."/>
            <person name="Andreopoulos W."/>
            <person name="He G."/>
            <person name="Johnson J."/>
            <person name="Nolan M."/>
            <person name="Tritt A."/>
            <person name="Barry K.W."/>
            <person name="Grigoriev I.V."/>
            <person name="Nagy L.G."/>
            <person name="Hibbett D."/>
            <person name="Henrissat B."/>
            <person name="Matheny P.B."/>
            <person name="Labbe J."/>
            <person name="Martin F.M."/>
        </authorList>
    </citation>
    <scope>NUCLEOTIDE SEQUENCE</scope>
    <source>
        <strain evidence="1">EC-137</strain>
    </source>
</reference>
<name>A0ACB8QB35_9AGAM</name>
<evidence type="ECO:0000313" key="1">
    <source>
        <dbReference type="EMBL" id="KAI0028852.1"/>
    </source>
</evidence>
<gene>
    <name evidence="1" type="ORF">K488DRAFT_80476</name>
</gene>
<reference evidence="1" key="1">
    <citation type="submission" date="2021-02" db="EMBL/GenBank/DDBJ databases">
        <authorList>
            <consortium name="DOE Joint Genome Institute"/>
            <person name="Ahrendt S."/>
            <person name="Looney B.P."/>
            <person name="Miyauchi S."/>
            <person name="Morin E."/>
            <person name="Drula E."/>
            <person name="Courty P.E."/>
            <person name="Chicoki N."/>
            <person name="Fauchery L."/>
            <person name="Kohler A."/>
            <person name="Kuo A."/>
            <person name="Labutti K."/>
            <person name="Pangilinan J."/>
            <person name="Lipzen A."/>
            <person name="Riley R."/>
            <person name="Andreopoulos W."/>
            <person name="He G."/>
            <person name="Johnson J."/>
            <person name="Barry K.W."/>
            <person name="Grigoriev I.V."/>
            <person name="Nagy L."/>
            <person name="Hibbett D."/>
            <person name="Henrissat B."/>
            <person name="Matheny P.B."/>
            <person name="Labbe J."/>
            <person name="Martin F."/>
        </authorList>
    </citation>
    <scope>NUCLEOTIDE SEQUENCE</scope>
    <source>
        <strain evidence="1">EC-137</strain>
    </source>
</reference>
<comment type="caution">
    <text evidence="1">The sequence shown here is derived from an EMBL/GenBank/DDBJ whole genome shotgun (WGS) entry which is preliminary data.</text>
</comment>
<protein>
    <submittedName>
        <fullName evidence="1">Uncharacterized protein</fullName>
    </submittedName>
</protein>
<dbReference type="EMBL" id="MU273718">
    <property type="protein sequence ID" value="KAI0028852.1"/>
    <property type="molecule type" value="Genomic_DNA"/>
</dbReference>
<evidence type="ECO:0000313" key="2">
    <source>
        <dbReference type="Proteomes" id="UP000814128"/>
    </source>
</evidence>
<organism evidence="1 2">
    <name type="scientific">Vararia minispora EC-137</name>
    <dbReference type="NCBI Taxonomy" id="1314806"/>
    <lineage>
        <taxon>Eukaryota</taxon>
        <taxon>Fungi</taxon>
        <taxon>Dikarya</taxon>
        <taxon>Basidiomycota</taxon>
        <taxon>Agaricomycotina</taxon>
        <taxon>Agaricomycetes</taxon>
        <taxon>Russulales</taxon>
        <taxon>Lachnocladiaceae</taxon>
        <taxon>Vararia</taxon>
    </lineage>
</organism>
<keyword evidence="2" id="KW-1185">Reference proteome</keyword>
<sequence length="925" mass="97388">MAVLAAHDWQIPREHIPREHSMDSRPSPVPATVNSNPYPYPVQQLQHQHQQLQQQQQQQQAGQQQQGQPLGSQGQQAPLPQQPQPQGPPPPGWQPPPAAFFPAYYQNHPGSGPAAFGMHAGQHPQPAFFDPNAAQFAQWYHQMMFSQAAVAQAHHQQQQQPRQQQQQSSAPGPPSSRAEYFQQSPFNAFPSGTPPPPHPQHQAAYHRASPQPTSPSGTSPAGVSGPSYDGFHPYRRPARQGTQHAEPPPPDWRGGAPGFQPPYARGSEAAGSSSSVNSTGSAHRARTSSLQGQQPQPGTPPGSGRSRANGERAPTSGSSSRTSSASGAGSPPGPPRPHARTASSSSSGSQRPSPTTRPVQSSASTISTGSVGTGPRTPRPSPLGQGSMTLSAAEKRKSRDDSELLALSTPAAGDTPKPSGIKGRLRRALSLSAAQAVEGSAGGSASGPETGGADGASTAGKKKKSRTALFNARLNASTDNISLSSTMSSASVVIRKLGSIGKLARRNSLAGITAIFKDKDKDKEREDAAGEDAAAGSAGDRKGKKKGKKGAVVEPSVSQVSMEVDRAGSSEFSGLSPAAELARRHTLKTNAQEAAAAKAKAEAEAAAAAAAAAAASAANGPVPETWEKNTATRAGLVASGAYRVDEDGHRVLVEEDEEDEDWSRLEGEDDEDDDEGDMTIRQALEGSHLEDDDDESVEAEPWAIGVRRSVERTRQPARGILKNADNYDQHIYMDPAIVGGFVGAGVGAPRARSNSYNSSATAHETAPGPLAHITSPDPDHIDGLHRHNSMHGPPSLPPLSFDTSDSPAASDDEAPRSVNTNAGAEKVFSHPALNSSAPVLSTLGGPPPPLAHRAQTTPVKRLAFATNLSVYDTFPSQVYDRRSEPATWSRLTPALAQRIKEELNSYKMEEMEVHAASRIHTQFFV</sequence>